<proteinExistence type="predicted"/>
<comment type="caution">
    <text evidence="2">The sequence shown here is derived from an EMBL/GenBank/DDBJ whole genome shotgun (WGS) entry which is preliminary data.</text>
</comment>
<sequence>MPIYYSESNAFISNYIYDPSSAPSTASGGCGYIVLSNYNESDDFKYCDTLSEQPSLRVKRAIEDEEEYEELLGDKKALVTQRFKRQRLLSSPQSEVAPELVKDDSQVSAPNDAVASIPDTQERARLDGKDITAKSSTKRRKRMKGPMAPSVYLDRGDTKCCGFFSLSDGDSSEGEKDDDKARVNPFLTILRGSESPRGSLAGYIEGKDDFAVVSSEGDSDWTDEMEFSPSIDRKRRFNMDIHVGLVQVYYPFEGGRFSGTQTLSLFLLTALEQHTNSNLSHCLDDLDIMTQQSGILTSFVSDEIDQNLILHAASDAYLDDCSINFLNPYHTAKSPLFDQLFLLGVPRYLLSYLNSFESEKMSRVPSNISFIISQAHDIAIDKSPTCLSKQQCLKQSLPHEIDFQELALHLFYYVTSSFKSSGGAKIDELWGNEDVIMEDLLLLLSWGYLSWEHCGKRLDTDLMKKCLEERICELFYNMGLKEIADVMYQSVKHYEHVIFQLPSESSHEEAV</sequence>
<evidence type="ECO:0000313" key="2">
    <source>
        <dbReference type="EMBL" id="KAH3686805.1"/>
    </source>
</evidence>
<evidence type="ECO:0000256" key="1">
    <source>
        <dbReference type="SAM" id="MobiDB-lite"/>
    </source>
</evidence>
<keyword evidence="3" id="KW-1185">Reference proteome</keyword>
<reference evidence="2" key="1">
    <citation type="journal article" date="2021" name="Open Biol.">
        <title>Shared evolutionary footprints suggest mitochondrial oxidative damage underlies multiple complex I losses in fungi.</title>
        <authorList>
            <person name="Schikora-Tamarit M.A."/>
            <person name="Marcet-Houben M."/>
            <person name="Nosek J."/>
            <person name="Gabaldon T."/>
        </authorList>
    </citation>
    <scope>NUCLEOTIDE SEQUENCE</scope>
    <source>
        <strain evidence="2">CBS2887</strain>
    </source>
</reference>
<accession>A0A9P8QBV9</accession>
<protein>
    <submittedName>
        <fullName evidence="2">Uncharacterized protein</fullName>
    </submittedName>
</protein>
<evidence type="ECO:0000313" key="3">
    <source>
        <dbReference type="Proteomes" id="UP000774326"/>
    </source>
</evidence>
<dbReference type="Proteomes" id="UP000774326">
    <property type="component" value="Unassembled WGS sequence"/>
</dbReference>
<name>A0A9P8QBV9_WICPI</name>
<dbReference type="EMBL" id="JAEUBG010001190">
    <property type="protein sequence ID" value="KAH3686805.1"/>
    <property type="molecule type" value="Genomic_DNA"/>
</dbReference>
<gene>
    <name evidence="2" type="ORF">WICPIJ_002202</name>
</gene>
<dbReference type="AlphaFoldDB" id="A0A9P8QBV9"/>
<feature type="region of interest" description="Disordered" evidence="1">
    <location>
        <begin position="88"/>
        <end position="114"/>
    </location>
</feature>
<reference evidence="2" key="2">
    <citation type="submission" date="2021-01" db="EMBL/GenBank/DDBJ databases">
        <authorList>
            <person name="Schikora-Tamarit M.A."/>
        </authorList>
    </citation>
    <scope>NUCLEOTIDE SEQUENCE</scope>
    <source>
        <strain evidence="2">CBS2887</strain>
    </source>
</reference>
<organism evidence="2 3">
    <name type="scientific">Wickerhamomyces pijperi</name>
    <name type="common">Yeast</name>
    <name type="synonym">Pichia pijperi</name>
    <dbReference type="NCBI Taxonomy" id="599730"/>
    <lineage>
        <taxon>Eukaryota</taxon>
        <taxon>Fungi</taxon>
        <taxon>Dikarya</taxon>
        <taxon>Ascomycota</taxon>
        <taxon>Saccharomycotina</taxon>
        <taxon>Saccharomycetes</taxon>
        <taxon>Phaffomycetales</taxon>
        <taxon>Wickerhamomycetaceae</taxon>
        <taxon>Wickerhamomyces</taxon>
    </lineage>
</organism>
<feature type="region of interest" description="Disordered" evidence="1">
    <location>
        <begin position="128"/>
        <end position="151"/>
    </location>
</feature>